<dbReference type="Gene3D" id="1.10.287.1490">
    <property type="match status" value="1"/>
</dbReference>
<keyword evidence="3" id="KW-1185">Reference proteome</keyword>
<evidence type="ECO:0000313" key="2">
    <source>
        <dbReference type="EMBL" id="MEI4800556.1"/>
    </source>
</evidence>
<sequence length="211" mass="24570">MFNFFKKTNETKMEKLQAQQGDLQSSISKVESKLGRVQSALQLAETDLMLDESQTNKKRVEKYQKAIEEFNSEIANLQDQLNSVSGEISKVQADEELLRIEELAKQDAKGYEFSRRGYKAKELMERIGREIDRRTNYAGAGDPERLIRDVHYEGRGGMKYAPNNFQPYHHQENPAHVEVWEKETQEADQQINKDFEELQQAVNKYFGKELM</sequence>
<keyword evidence="1" id="KW-0175">Coiled coil</keyword>
<accession>A0ABU8FF68</accession>
<dbReference type="RefSeq" id="WP_336471468.1">
    <property type="nucleotide sequence ID" value="NZ_JBAWSX010000002.1"/>
</dbReference>
<proteinExistence type="predicted"/>
<dbReference type="EMBL" id="JBAWSX010000002">
    <property type="protein sequence ID" value="MEI4800556.1"/>
    <property type="molecule type" value="Genomic_DNA"/>
</dbReference>
<feature type="coiled-coil region" evidence="1">
    <location>
        <begin position="60"/>
        <end position="94"/>
    </location>
</feature>
<dbReference type="SUPFAM" id="SSF57997">
    <property type="entry name" value="Tropomyosin"/>
    <property type="match status" value="1"/>
</dbReference>
<organism evidence="2 3">
    <name type="scientific">Bacillus bruguierae</name>
    <dbReference type="NCBI Taxonomy" id="3127667"/>
    <lineage>
        <taxon>Bacteria</taxon>
        <taxon>Bacillati</taxon>
        <taxon>Bacillota</taxon>
        <taxon>Bacilli</taxon>
        <taxon>Bacillales</taxon>
        <taxon>Bacillaceae</taxon>
        <taxon>Bacillus</taxon>
    </lineage>
</organism>
<reference evidence="2 3" key="1">
    <citation type="submission" date="2024-01" db="EMBL/GenBank/DDBJ databases">
        <title>Seven novel Bacillus-like species.</title>
        <authorList>
            <person name="Liu G."/>
        </authorList>
    </citation>
    <scope>NUCLEOTIDE SEQUENCE [LARGE SCALE GENOMIC DNA]</scope>
    <source>
        <strain evidence="2 3">FJAT-51639</strain>
    </source>
</reference>
<evidence type="ECO:0000313" key="3">
    <source>
        <dbReference type="Proteomes" id="UP001372526"/>
    </source>
</evidence>
<name>A0ABU8FF68_9BACI</name>
<protein>
    <submittedName>
        <fullName evidence="2">Uncharacterized protein</fullName>
    </submittedName>
</protein>
<evidence type="ECO:0000256" key="1">
    <source>
        <dbReference type="SAM" id="Coils"/>
    </source>
</evidence>
<gene>
    <name evidence="2" type="ORF">WAZ07_04300</name>
</gene>
<comment type="caution">
    <text evidence="2">The sequence shown here is derived from an EMBL/GenBank/DDBJ whole genome shotgun (WGS) entry which is preliminary data.</text>
</comment>
<dbReference type="Proteomes" id="UP001372526">
    <property type="component" value="Unassembled WGS sequence"/>
</dbReference>